<dbReference type="InterPro" id="IPR001138">
    <property type="entry name" value="Zn2Cys6_DnaBD"/>
</dbReference>
<feature type="region of interest" description="Disordered" evidence="5">
    <location>
        <begin position="578"/>
        <end position="609"/>
    </location>
</feature>
<evidence type="ECO:0000256" key="5">
    <source>
        <dbReference type="SAM" id="MobiDB-lite"/>
    </source>
</evidence>
<organism evidence="7 8">
    <name type="scientific">Hebeloma cylindrosporum</name>
    <dbReference type="NCBI Taxonomy" id="76867"/>
    <lineage>
        <taxon>Eukaryota</taxon>
        <taxon>Fungi</taxon>
        <taxon>Dikarya</taxon>
        <taxon>Basidiomycota</taxon>
        <taxon>Agaricomycotina</taxon>
        <taxon>Agaricomycetes</taxon>
        <taxon>Agaricomycetidae</taxon>
        <taxon>Agaricales</taxon>
        <taxon>Agaricineae</taxon>
        <taxon>Hymenogastraceae</taxon>
        <taxon>Hebeloma</taxon>
    </lineage>
</organism>
<dbReference type="PRINTS" id="PR00755">
    <property type="entry name" value="AFLATOXINBRP"/>
</dbReference>
<feature type="domain" description="Zn(2)-C6 fungal-type" evidence="6">
    <location>
        <begin position="180"/>
        <end position="210"/>
    </location>
</feature>
<feature type="compositionally biased region" description="Polar residues" evidence="5">
    <location>
        <begin position="256"/>
        <end position="270"/>
    </location>
</feature>
<dbReference type="SUPFAM" id="SSF57701">
    <property type="entry name" value="Zn2/Cys6 DNA-binding domain"/>
    <property type="match status" value="1"/>
</dbReference>
<keyword evidence="3" id="KW-0238">DNA-binding</keyword>
<evidence type="ECO:0000313" key="7">
    <source>
        <dbReference type="EMBL" id="KIM37649.1"/>
    </source>
</evidence>
<feature type="compositionally biased region" description="Low complexity" evidence="5">
    <location>
        <begin position="241"/>
        <end position="255"/>
    </location>
</feature>
<dbReference type="AlphaFoldDB" id="A0A0C3C061"/>
<accession>A0A0C3C061</accession>
<dbReference type="InterPro" id="IPR051439">
    <property type="entry name" value="XlnR/Xlr1"/>
</dbReference>
<sequence length="609" mass="66189">MSYNSGNYCDDMQPQFQYADSAVPESRPPLFPASSSQIHPHPHPLFTRQDGINSRSLEPHSVANYHSPSPFSTSTTHHHQPHSPDHDSPHSWPPYNHPFPQTQQQQGPISYAPFPSPSPFPPPRLSPPPVHHQSFHFKGQGLTAGSTTAGHRMTLAGSLDPNTGIFYRTPEHPRLRTAQACEKCRTRKAKCSGEHPSCKRCITRGLVCEYAKEGRVRGPNKPKAKPQTGSAASPTGMPTASNSSSPNTQLSSTTNGRTSYRNRTSSTHSSADSRESDHPDAIPPSVRSALLGTDDMPDGPPSSRGGSRPSRSRRNSLSGDLFPSRSRVLHDLPFEAAPNVFRLNGESTGPMSAPPPSLERGMEGNLFPFSPDRHERVGLGMGPWESVGHQQKFQRGLGIVAHSDSQGHGDPSRSQHRSSATLLSPPRGMSQILGHSHDSKTLIPQQLLPMGMNVGFHGRPSGSIDDDEFMYPQSYTDALSIAGSQHTHMANPGAVTTSNRLASPLLPMSGGAVAGMIEPHRQDYPLESQSDHHHGGQNLRHRFEIDTNLGGSQPQFISQHSPFPQPGMVVDQFVPDERGHGYAKTNGNSDLEHTFDGQPTHSGHIDLHC</sequence>
<dbReference type="CDD" id="cd00067">
    <property type="entry name" value="GAL4"/>
    <property type="match status" value="1"/>
</dbReference>
<dbReference type="STRING" id="686832.A0A0C3C061"/>
<dbReference type="EMBL" id="KN831796">
    <property type="protein sequence ID" value="KIM37649.1"/>
    <property type="molecule type" value="Genomic_DNA"/>
</dbReference>
<protein>
    <recommendedName>
        <fullName evidence="6">Zn(2)-C6 fungal-type domain-containing protein</fullName>
    </recommendedName>
</protein>
<dbReference type="Proteomes" id="UP000053424">
    <property type="component" value="Unassembled WGS sequence"/>
</dbReference>
<dbReference type="Pfam" id="PF00172">
    <property type="entry name" value="Zn_clus"/>
    <property type="match status" value="1"/>
</dbReference>
<feature type="region of interest" description="Disordered" evidence="5">
    <location>
        <begin position="401"/>
        <end position="428"/>
    </location>
</feature>
<keyword evidence="8" id="KW-1185">Reference proteome</keyword>
<dbReference type="PROSITE" id="PS00463">
    <property type="entry name" value="ZN2_CY6_FUNGAL_1"/>
    <property type="match status" value="1"/>
</dbReference>
<feature type="region of interest" description="Disordered" evidence="5">
    <location>
        <begin position="216"/>
        <end position="324"/>
    </location>
</feature>
<keyword evidence="4" id="KW-0804">Transcription</keyword>
<feature type="compositionally biased region" description="Polar residues" evidence="5">
    <location>
        <begin position="227"/>
        <end position="240"/>
    </location>
</feature>
<evidence type="ECO:0000256" key="2">
    <source>
        <dbReference type="ARBA" id="ARBA00023015"/>
    </source>
</evidence>
<evidence type="ECO:0000259" key="6">
    <source>
        <dbReference type="PROSITE" id="PS50048"/>
    </source>
</evidence>
<dbReference type="InterPro" id="IPR036864">
    <property type="entry name" value="Zn2-C6_fun-type_DNA-bd_sf"/>
</dbReference>
<keyword evidence="1" id="KW-0862">Zinc</keyword>
<name>A0A0C3C061_HEBCY</name>
<dbReference type="Gene3D" id="4.10.240.10">
    <property type="entry name" value="Zn(2)-C6 fungal-type DNA-binding domain"/>
    <property type="match status" value="1"/>
</dbReference>
<feature type="compositionally biased region" description="Polar residues" evidence="5">
    <location>
        <begin position="99"/>
        <end position="108"/>
    </location>
</feature>
<dbReference type="PANTHER" id="PTHR47663">
    <property type="entry name" value="XYLANOLYTIC TRANSCRIPTIONAL ACTIVATOR XLNR-RELATED"/>
    <property type="match status" value="1"/>
</dbReference>
<dbReference type="PROSITE" id="PS50048">
    <property type="entry name" value="ZN2_CY6_FUNGAL_2"/>
    <property type="match status" value="1"/>
</dbReference>
<evidence type="ECO:0000313" key="8">
    <source>
        <dbReference type="Proteomes" id="UP000053424"/>
    </source>
</evidence>
<dbReference type="GO" id="GO:0000981">
    <property type="term" value="F:DNA-binding transcription factor activity, RNA polymerase II-specific"/>
    <property type="evidence" value="ECO:0007669"/>
    <property type="project" value="InterPro"/>
</dbReference>
<dbReference type="GO" id="GO:0003677">
    <property type="term" value="F:DNA binding"/>
    <property type="evidence" value="ECO:0007669"/>
    <property type="project" value="UniProtKB-KW"/>
</dbReference>
<feature type="compositionally biased region" description="Basic and acidic residues" evidence="5">
    <location>
        <begin position="271"/>
        <end position="280"/>
    </location>
</feature>
<dbReference type="GO" id="GO:0008270">
    <property type="term" value="F:zinc ion binding"/>
    <property type="evidence" value="ECO:0007669"/>
    <property type="project" value="InterPro"/>
</dbReference>
<feature type="compositionally biased region" description="Pro residues" evidence="5">
    <location>
        <begin position="114"/>
        <end position="124"/>
    </location>
</feature>
<feature type="region of interest" description="Disordered" evidence="5">
    <location>
        <begin position="1"/>
        <end position="124"/>
    </location>
</feature>
<dbReference type="PANTHER" id="PTHR47663:SF1">
    <property type="entry name" value="XYLANOLYTIC TRANSCRIPTIONAL ACTIVATOR XLNR-RELATED"/>
    <property type="match status" value="1"/>
</dbReference>
<keyword evidence="2" id="KW-0805">Transcription regulation</keyword>
<evidence type="ECO:0000256" key="4">
    <source>
        <dbReference type="ARBA" id="ARBA00023163"/>
    </source>
</evidence>
<dbReference type="SMART" id="SM00066">
    <property type="entry name" value="GAL4"/>
    <property type="match status" value="1"/>
</dbReference>
<reference evidence="7 8" key="1">
    <citation type="submission" date="2014-04" db="EMBL/GenBank/DDBJ databases">
        <authorList>
            <consortium name="DOE Joint Genome Institute"/>
            <person name="Kuo A."/>
            <person name="Gay G."/>
            <person name="Dore J."/>
            <person name="Kohler A."/>
            <person name="Nagy L.G."/>
            <person name="Floudas D."/>
            <person name="Copeland A."/>
            <person name="Barry K.W."/>
            <person name="Cichocki N."/>
            <person name="Veneault-Fourrey C."/>
            <person name="LaButti K."/>
            <person name="Lindquist E.A."/>
            <person name="Lipzen A."/>
            <person name="Lundell T."/>
            <person name="Morin E."/>
            <person name="Murat C."/>
            <person name="Sun H."/>
            <person name="Tunlid A."/>
            <person name="Henrissat B."/>
            <person name="Grigoriev I.V."/>
            <person name="Hibbett D.S."/>
            <person name="Martin F."/>
            <person name="Nordberg H.P."/>
            <person name="Cantor M.N."/>
            <person name="Hua S.X."/>
        </authorList>
    </citation>
    <scope>NUCLEOTIDE SEQUENCE [LARGE SCALE GENOMIC DNA]</scope>
    <source>
        <strain evidence="8">h7</strain>
    </source>
</reference>
<evidence type="ECO:0000256" key="3">
    <source>
        <dbReference type="ARBA" id="ARBA00023125"/>
    </source>
</evidence>
<reference evidence="8" key="2">
    <citation type="submission" date="2015-01" db="EMBL/GenBank/DDBJ databases">
        <title>Evolutionary Origins and Diversification of the Mycorrhizal Mutualists.</title>
        <authorList>
            <consortium name="DOE Joint Genome Institute"/>
            <consortium name="Mycorrhizal Genomics Consortium"/>
            <person name="Kohler A."/>
            <person name="Kuo A."/>
            <person name="Nagy L.G."/>
            <person name="Floudas D."/>
            <person name="Copeland A."/>
            <person name="Barry K.W."/>
            <person name="Cichocki N."/>
            <person name="Veneault-Fourrey C."/>
            <person name="LaButti K."/>
            <person name="Lindquist E.A."/>
            <person name="Lipzen A."/>
            <person name="Lundell T."/>
            <person name="Morin E."/>
            <person name="Murat C."/>
            <person name="Riley R."/>
            <person name="Ohm R."/>
            <person name="Sun H."/>
            <person name="Tunlid A."/>
            <person name="Henrissat B."/>
            <person name="Grigoriev I.V."/>
            <person name="Hibbett D.S."/>
            <person name="Martin F."/>
        </authorList>
    </citation>
    <scope>NUCLEOTIDE SEQUENCE [LARGE SCALE GENOMIC DNA]</scope>
    <source>
        <strain evidence="8">h7</strain>
    </source>
</reference>
<dbReference type="OrthoDB" id="2399539at2759"/>
<feature type="compositionally biased region" description="Low complexity" evidence="5">
    <location>
        <begin position="66"/>
        <end position="75"/>
    </location>
</feature>
<dbReference type="HOGENOM" id="CLU_448375_0_0_1"/>
<evidence type="ECO:0000256" key="1">
    <source>
        <dbReference type="ARBA" id="ARBA00022833"/>
    </source>
</evidence>
<gene>
    <name evidence="7" type="ORF">M413DRAFT_13318</name>
</gene>
<proteinExistence type="predicted"/>